<dbReference type="STRING" id="454171.CP488_01404"/>
<name>S0F044_CHTCT</name>
<protein>
    <submittedName>
        <fullName evidence="1">Uncharacterized protein</fullName>
    </submittedName>
</protein>
<dbReference type="InParanoid" id="S0F044"/>
<gene>
    <name evidence="1" type="ORF">CCALI_02687</name>
</gene>
<dbReference type="AlphaFoldDB" id="S0F044"/>
<dbReference type="HOGENOM" id="CLU_2715094_0_0_0"/>
<organism evidence="1 2">
    <name type="scientific">Chthonomonas calidirosea (strain DSM 23976 / ICMP 18418 / T49)</name>
    <dbReference type="NCBI Taxonomy" id="1303518"/>
    <lineage>
        <taxon>Bacteria</taxon>
        <taxon>Bacillati</taxon>
        <taxon>Armatimonadota</taxon>
        <taxon>Chthonomonadia</taxon>
        <taxon>Chthonomonadales</taxon>
        <taxon>Chthonomonadaceae</taxon>
        <taxon>Chthonomonas</taxon>
    </lineage>
</organism>
<proteinExistence type="predicted"/>
<dbReference type="Proteomes" id="UP000014227">
    <property type="component" value="Chromosome I"/>
</dbReference>
<evidence type="ECO:0000313" key="2">
    <source>
        <dbReference type="Proteomes" id="UP000014227"/>
    </source>
</evidence>
<dbReference type="KEGG" id="ccz:CCALI_02687"/>
<reference evidence="2" key="1">
    <citation type="submission" date="2013-03" db="EMBL/GenBank/DDBJ databases">
        <title>Genome sequence of Chthonomonas calidirosea, the first sequenced genome from the Armatimonadetes phylum (formally candidate division OP10).</title>
        <authorList>
            <person name="Lee K.C.Y."/>
            <person name="Morgan X.C."/>
            <person name="Dunfield P.F."/>
            <person name="Tamas I."/>
            <person name="Houghton K.M."/>
            <person name="Vyssotski M."/>
            <person name="Ryan J.L.J."/>
            <person name="Lagutin K."/>
            <person name="McDonald I.R."/>
            <person name="Stott M.B."/>
        </authorList>
    </citation>
    <scope>NUCLEOTIDE SEQUENCE [LARGE SCALE GENOMIC DNA]</scope>
    <source>
        <strain evidence="2">DSM 23976 / ICMP 18418 / T49</strain>
    </source>
</reference>
<dbReference type="EMBL" id="HF951689">
    <property type="protein sequence ID" value="CCW36477.1"/>
    <property type="molecule type" value="Genomic_DNA"/>
</dbReference>
<dbReference type="PATRIC" id="fig|1303518.3.peg.2789"/>
<dbReference type="RefSeq" id="WP_016483986.1">
    <property type="nucleotide sequence ID" value="NC_021487.1"/>
</dbReference>
<keyword evidence="2" id="KW-1185">Reference proteome</keyword>
<evidence type="ECO:0000313" key="1">
    <source>
        <dbReference type="EMBL" id="CCW36477.1"/>
    </source>
</evidence>
<accession>S0F044</accession>
<sequence>MPLDTQGAGAAGILEGQIRYAPIPNRIHYAPVTDQVRFIPVKERVVVRGSPEHVRIVGLLASDSLSILDQAA</sequence>